<gene>
    <name evidence="1" type="ORF">CK203_061284</name>
</gene>
<organism evidence="1 2">
    <name type="scientific">Vitis vinifera</name>
    <name type="common">Grape</name>
    <dbReference type="NCBI Taxonomy" id="29760"/>
    <lineage>
        <taxon>Eukaryota</taxon>
        <taxon>Viridiplantae</taxon>
        <taxon>Streptophyta</taxon>
        <taxon>Embryophyta</taxon>
        <taxon>Tracheophyta</taxon>
        <taxon>Spermatophyta</taxon>
        <taxon>Magnoliopsida</taxon>
        <taxon>eudicotyledons</taxon>
        <taxon>Gunneridae</taxon>
        <taxon>Pentapetalae</taxon>
        <taxon>rosids</taxon>
        <taxon>Vitales</taxon>
        <taxon>Vitaceae</taxon>
        <taxon>Viteae</taxon>
        <taxon>Vitis</taxon>
    </lineage>
</organism>
<sequence length="115" mass="13247">MSQPIPNELLSKKPSETQAMQDFLRYGGMGSRHYTAHKKLLDEGKWYMIATYQLNEEVLRTINVIFANFHKLHILKQYPVHSLFVGSPKSGSIAAQEFILDILCLLIHYKKNGKQ</sequence>
<protein>
    <submittedName>
        <fullName evidence="1">Uncharacterized protein</fullName>
    </submittedName>
</protein>
<proteinExistence type="predicted"/>
<dbReference type="Proteomes" id="UP000288805">
    <property type="component" value="Unassembled WGS sequence"/>
</dbReference>
<dbReference type="EMBL" id="QGNW01000539">
    <property type="protein sequence ID" value="RVW68316.1"/>
    <property type="molecule type" value="Genomic_DNA"/>
</dbReference>
<comment type="caution">
    <text evidence="1">The sequence shown here is derived from an EMBL/GenBank/DDBJ whole genome shotgun (WGS) entry which is preliminary data.</text>
</comment>
<name>A0A438G7Y7_VITVI</name>
<evidence type="ECO:0000313" key="2">
    <source>
        <dbReference type="Proteomes" id="UP000288805"/>
    </source>
</evidence>
<evidence type="ECO:0000313" key="1">
    <source>
        <dbReference type="EMBL" id="RVW68316.1"/>
    </source>
</evidence>
<dbReference type="AlphaFoldDB" id="A0A438G7Y7"/>
<reference evidence="1 2" key="1">
    <citation type="journal article" date="2018" name="PLoS Genet.">
        <title>Population sequencing reveals clonal diversity and ancestral inbreeding in the grapevine cultivar Chardonnay.</title>
        <authorList>
            <person name="Roach M.J."/>
            <person name="Johnson D.L."/>
            <person name="Bohlmann J."/>
            <person name="van Vuuren H.J."/>
            <person name="Jones S.J."/>
            <person name="Pretorius I.S."/>
            <person name="Schmidt S.A."/>
            <person name="Borneman A.R."/>
        </authorList>
    </citation>
    <scope>NUCLEOTIDE SEQUENCE [LARGE SCALE GENOMIC DNA]</scope>
    <source>
        <strain evidence="2">cv. Chardonnay</strain>
        <tissue evidence="1">Leaf</tissue>
    </source>
</reference>
<accession>A0A438G7Y7</accession>